<dbReference type="EMBL" id="RJVP01000001">
    <property type="protein sequence ID" value="ROH88501.1"/>
    <property type="molecule type" value="Genomic_DNA"/>
</dbReference>
<dbReference type="PANTHER" id="PTHR37463:SF1">
    <property type="entry name" value="DUF2256 DOMAIN-CONTAINING PROTEIN"/>
    <property type="match status" value="1"/>
</dbReference>
<organism evidence="1 2">
    <name type="scientific">Pseudomethylobacillus aquaticus</name>
    <dbReference type="NCBI Taxonomy" id="2676064"/>
    <lineage>
        <taxon>Bacteria</taxon>
        <taxon>Pseudomonadati</taxon>
        <taxon>Pseudomonadota</taxon>
        <taxon>Betaproteobacteria</taxon>
        <taxon>Nitrosomonadales</taxon>
        <taxon>Methylophilaceae</taxon>
        <taxon>Pseudomethylobacillus</taxon>
    </lineage>
</organism>
<dbReference type="PANTHER" id="PTHR37463">
    <property type="entry name" value="GSL3115 PROTEIN"/>
    <property type="match status" value="1"/>
</dbReference>
<dbReference type="Proteomes" id="UP000275137">
    <property type="component" value="Unassembled WGS sequence"/>
</dbReference>
<sequence>MSPAKPQSPSFKGNKSCLPSKPCAVCGRDMSWRKAWANNWEQVKYCSEACRKRAKPGAA</sequence>
<accession>A0A3N0V7A0</accession>
<dbReference type="Pfam" id="PF10013">
    <property type="entry name" value="DUF2256"/>
    <property type="match status" value="1"/>
</dbReference>
<proteinExistence type="predicted"/>
<comment type="caution">
    <text evidence="1">The sequence shown here is derived from an EMBL/GenBank/DDBJ whole genome shotgun (WGS) entry which is preliminary data.</text>
</comment>
<protein>
    <submittedName>
        <fullName evidence="1">DUF2256 domain-containing protein</fullName>
    </submittedName>
</protein>
<dbReference type="AlphaFoldDB" id="A0A3N0V7A0"/>
<dbReference type="InterPro" id="IPR017136">
    <property type="entry name" value="UCP037205"/>
</dbReference>
<reference evidence="1 2" key="1">
    <citation type="submission" date="2018-10" db="EMBL/GenBank/DDBJ databases">
        <authorList>
            <person name="Chen W.-M."/>
        </authorList>
    </citation>
    <scope>NUCLEOTIDE SEQUENCE [LARGE SCALE GENOMIC DNA]</scope>
    <source>
        <strain evidence="1 2">H-5</strain>
    </source>
</reference>
<evidence type="ECO:0000313" key="1">
    <source>
        <dbReference type="EMBL" id="ROH88501.1"/>
    </source>
</evidence>
<keyword evidence="2" id="KW-1185">Reference proteome</keyword>
<name>A0A3N0V7A0_9PROT</name>
<dbReference type="RefSeq" id="WP_123236492.1">
    <property type="nucleotide sequence ID" value="NZ_RJVP01000001.1"/>
</dbReference>
<gene>
    <name evidence="1" type="ORF">ED236_03370</name>
</gene>
<evidence type="ECO:0000313" key="2">
    <source>
        <dbReference type="Proteomes" id="UP000275137"/>
    </source>
</evidence>